<dbReference type="Pfam" id="PF00550">
    <property type="entry name" value="PP-binding"/>
    <property type="match status" value="2"/>
</dbReference>
<evidence type="ECO:0000256" key="6">
    <source>
        <dbReference type="ARBA" id="ARBA00022553"/>
    </source>
</evidence>
<gene>
    <name evidence="10" type="ORF">GCM10023321_21250</name>
</gene>
<dbReference type="PROSITE" id="PS00455">
    <property type="entry name" value="AMP_BINDING"/>
    <property type="match status" value="1"/>
</dbReference>
<comment type="caution">
    <text evidence="10">The sequence shown here is derived from an EMBL/GenBank/DDBJ whole genome shotgun (WGS) entry which is preliminary data.</text>
</comment>
<organism evidence="10 11">
    <name type="scientific">Pseudonocardia eucalypti</name>
    <dbReference type="NCBI Taxonomy" id="648755"/>
    <lineage>
        <taxon>Bacteria</taxon>
        <taxon>Bacillati</taxon>
        <taxon>Actinomycetota</taxon>
        <taxon>Actinomycetes</taxon>
        <taxon>Pseudonocardiales</taxon>
        <taxon>Pseudonocardiaceae</taxon>
        <taxon>Pseudonocardia</taxon>
    </lineage>
</organism>
<dbReference type="Gene3D" id="3.40.50.1820">
    <property type="entry name" value="alpha/beta hydrolase"/>
    <property type="match status" value="1"/>
</dbReference>
<dbReference type="Gene3D" id="3.40.50.12780">
    <property type="entry name" value="N-terminal domain of ligase-like"/>
    <property type="match status" value="1"/>
</dbReference>
<sequence length="1169" mass="124518">MTKPAEAVAEELGAQLAELLEETPEEVAASQNLFELGLESISLMRLVADWRREGLEIDFAELAEHPTLNAWSALLAARRAGAASRAKSAAVAPEPVAQAGPELDEGEEFDLALMQHAYWVGRDADQRLGGVAAHLYTEFERAGGSPVDPERLADALHRLVARHDMLRVRVSDNGRQRIAAESGWRGLAVHDLREQDPAEAERELERVRDAYSHQMLDIEAGEVLATALSLLPDGRTRLHLDVDMVAADAVSYRMLLAELAALYNGEDEELPPIGYSYREYLASRPAARAEAAERAAGYWRARLDELPGTPDLPLAAGGPGGSEGRHPVAGPPIVVRKHVWLPADEWEQLAGYARGYGVTLAASVATAFAEVLGAWSGNQRFLLNVPMFDRAPVDPDVGLLIGDFTSSVLLAVDLTEPLGFAERVRATQSRLHADAAHADHSGVEVLRDLARLRGQQVLAPVVFTSALNLGELFAPEVTELFGEAVWIISQGPQVLLDAQVTEVSGGLLVNWDIRAREFAEGTVDAMFDAFAGLLRGLASEADTWTAPVGELLPADQREIRERVNGQPGIGTDWTLHQGFFELARTRPDAPAVLWGDGALSYGELAERALRVAGALAARGVVPGDLVGVSLPKGPDQVIAALGALAAGAAYVPVGIEQPPARAERIASVAGFRVLLDRAELAEALKADPVGGSVPGDPDRLAYVLFTSGSTGEPKGVEVPHRAAMATISDLCERYGLGPADRTLGVSALDFDLSVFDLFGPLSVGGAVVVLDEAARKDPQEWARLIAQHEVTVLNCVPQLLDATLRAAGATDQLRSLRVVLLGGDRVGVDLPGRLAEAAPGCRFVGLGGTTETAIHSTECEVDPENVPADWQSVPYGRPLRGVALRVVDELGRDCPDWVAGELWIGGDGVARGYRADPERTADRFVEHAGRRWYRTGDLARYRPGGNVEFLGRRDDQVKVRGFRVELGEVEAALSSADGVRAAAAALVGGQLGAGVELATNATVEAVKAGLADLLPPHMIPERVVRVDRLPLTANGKVDRKAVRALVASAAGSGAGRVAPRDHLEKAIALVWAETLQLADLDSVDVTQEFFAAGGDSLLATALVSELREVLDTSGVSVRMLFGAPTVAGLAERMRRAEPSEGRLDKVAEIFCEIAAMSDEEVAAALEAQS</sequence>
<dbReference type="CDD" id="cd19535">
    <property type="entry name" value="Cyc_NRPS"/>
    <property type="match status" value="1"/>
</dbReference>
<dbReference type="InterPro" id="IPR020806">
    <property type="entry name" value="PKS_PP-bd"/>
</dbReference>
<proteinExistence type="inferred from homology"/>
<dbReference type="SMART" id="SM00823">
    <property type="entry name" value="PKS_PP"/>
    <property type="match status" value="2"/>
</dbReference>
<dbReference type="InterPro" id="IPR057737">
    <property type="entry name" value="Condensation_MtbB-like"/>
</dbReference>
<dbReference type="SUPFAM" id="SSF52777">
    <property type="entry name" value="CoA-dependent acyltransferases"/>
    <property type="match status" value="2"/>
</dbReference>
<evidence type="ECO:0000256" key="7">
    <source>
        <dbReference type="ARBA" id="ARBA00022598"/>
    </source>
</evidence>
<dbReference type="Pfam" id="PF00501">
    <property type="entry name" value="AMP-binding"/>
    <property type="match status" value="1"/>
</dbReference>
<accession>A0ABP9PUL2</accession>
<dbReference type="PROSITE" id="PS50075">
    <property type="entry name" value="CARRIER"/>
    <property type="match status" value="2"/>
</dbReference>
<evidence type="ECO:0000259" key="9">
    <source>
        <dbReference type="PROSITE" id="PS50075"/>
    </source>
</evidence>
<evidence type="ECO:0000256" key="4">
    <source>
        <dbReference type="ARBA" id="ARBA00016743"/>
    </source>
</evidence>
<dbReference type="InterPro" id="IPR042099">
    <property type="entry name" value="ANL_N_sf"/>
</dbReference>
<evidence type="ECO:0000256" key="5">
    <source>
        <dbReference type="ARBA" id="ARBA00022450"/>
    </source>
</evidence>
<dbReference type="Proteomes" id="UP001428817">
    <property type="component" value="Unassembled WGS sequence"/>
</dbReference>
<dbReference type="InterPro" id="IPR000873">
    <property type="entry name" value="AMP-dep_synth/lig_dom"/>
</dbReference>
<dbReference type="InterPro" id="IPR001242">
    <property type="entry name" value="Condensation_dom"/>
</dbReference>
<keyword evidence="5" id="KW-0596">Phosphopantetheine</keyword>
<dbReference type="Pfam" id="PF00668">
    <property type="entry name" value="Condensation"/>
    <property type="match status" value="1"/>
</dbReference>
<dbReference type="NCBIfam" id="TIGR01733">
    <property type="entry name" value="AA-adenyl-dom"/>
    <property type="match status" value="1"/>
</dbReference>
<protein>
    <recommendedName>
        <fullName evidence="4">Phenyloxazoline synthase MbtB</fullName>
    </recommendedName>
    <alternativeName>
        <fullName evidence="8">Mycobactin synthetase protein B</fullName>
    </alternativeName>
</protein>
<dbReference type="Pfam" id="PF13193">
    <property type="entry name" value="AMP-binding_C"/>
    <property type="match status" value="1"/>
</dbReference>
<dbReference type="InterPro" id="IPR025110">
    <property type="entry name" value="AMP-bd_C"/>
</dbReference>
<evidence type="ECO:0000256" key="3">
    <source>
        <dbReference type="ARBA" id="ARBA00007380"/>
    </source>
</evidence>
<evidence type="ECO:0000256" key="8">
    <source>
        <dbReference type="ARBA" id="ARBA00033440"/>
    </source>
</evidence>
<dbReference type="Gene3D" id="1.10.1200.10">
    <property type="entry name" value="ACP-like"/>
    <property type="match status" value="1"/>
</dbReference>
<dbReference type="PANTHER" id="PTHR45527:SF10">
    <property type="entry name" value="PYOCHELIN SYNTHASE PCHF"/>
    <property type="match status" value="1"/>
</dbReference>
<dbReference type="InterPro" id="IPR045851">
    <property type="entry name" value="AMP-bd_C_sf"/>
</dbReference>
<feature type="domain" description="Carrier" evidence="9">
    <location>
        <begin position="6"/>
        <end position="79"/>
    </location>
</feature>
<comment type="similarity">
    <text evidence="3">Belongs to the ATP-dependent AMP-binding enzyme family. MbtB subfamily.</text>
</comment>
<dbReference type="InterPro" id="IPR023213">
    <property type="entry name" value="CAT-like_dom_sf"/>
</dbReference>
<evidence type="ECO:0000313" key="11">
    <source>
        <dbReference type="Proteomes" id="UP001428817"/>
    </source>
</evidence>
<keyword evidence="11" id="KW-1185">Reference proteome</keyword>
<dbReference type="SUPFAM" id="SSF47336">
    <property type="entry name" value="ACP-like"/>
    <property type="match status" value="2"/>
</dbReference>
<dbReference type="Gene3D" id="3.30.300.30">
    <property type="match status" value="1"/>
</dbReference>
<dbReference type="RefSeq" id="WP_345702720.1">
    <property type="nucleotide sequence ID" value="NZ_BAABJP010000007.1"/>
</dbReference>
<dbReference type="SUPFAM" id="SSF56801">
    <property type="entry name" value="Acetyl-CoA synthetase-like"/>
    <property type="match status" value="1"/>
</dbReference>
<evidence type="ECO:0000313" key="10">
    <source>
        <dbReference type="EMBL" id="GAA5152476.1"/>
    </source>
</evidence>
<keyword evidence="7" id="KW-0436">Ligase</keyword>
<dbReference type="InterPro" id="IPR029058">
    <property type="entry name" value="AB_hydrolase_fold"/>
</dbReference>
<dbReference type="InterPro" id="IPR020845">
    <property type="entry name" value="AMP-binding_CS"/>
</dbReference>
<dbReference type="Gene3D" id="3.30.559.30">
    <property type="entry name" value="Nonribosomal peptide synthetase, condensation domain"/>
    <property type="match status" value="1"/>
</dbReference>
<dbReference type="InterPro" id="IPR009081">
    <property type="entry name" value="PP-bd_ACP"/>
</dbReference>
<dbReference type="PROSITE" id="PS00012">
    <property type="entry name" value="PHOSPHOPANTETHEINE"/>
    <property type="match status" value="1"/>
</dbReference>
<dbReference type="InterPro" id="IPR036736">
    <property type="entry name" value="ACP-like_sf"/>
</dbReference>
<dbReference type="PANTHER" id="PTHR45527">
    <property type="entry name" value="NONRIBOSOMAL PEPTIDE SYNTHETASE"/>
    <property type="match status" value="1"/>
</dbReference>
<evidence type="ECO:0000256" key="2">
    <source>
        <dbReference type="ARBA" id="ARBA00005102"/>
    </source>
</evidence>
<dbReference type="InterPro" id="IPR006162">
    <property type="entry name" value="Ppantetheine_attach_site"/>
</dbReference>
<comment type="pathway">
    <text evidence="2">Siderophore biosynthesis; mycobactin biosynthesis.</text>
</comment>
<evidence type="ECO:0000256" key="1">
    <source>
        <dbReference type="ARBA" id="ARBA00001957"/>
    </source>
</evidence>
<dbReference type="InterPro" id="IPR010071">
    <property type="entry name" value="AA_adenyl_dom"/>
</dbReference>
<comment type="cofactor">
    <cofactor evidence="1">
        <name>pantetheine 4'-phosphate</name>
        <dbReference type="ChEBI" id="CHEBI:47942"/>
    </cofactor>
</comment>
<reference evidence="11" key="1">
    <citation type="journal article" date="2019" name="Int. J. Syst. Evol. Microbiol.">
        <title>The Global Catalogue of Microorganisms (GCM) 10K type strain sequencing project: providing services to taxonomists for standard genome sequencing and annotation.</title>
        <authorList>
            <consortium name="The Broad Institute Genomics Platform"/>
            <consortium name="The Broad Institute Genome Sequencing Center for Infectious Disease"/>
            <person name="Wu L."/>
            <person name="Ma J."/>
        </authorList>
    </citation>
    <scope>NUCLEOTIDE SEQUENCE [LARGE SCALE GENOMIC DNA]</scope>
    <source>
        <strain evidence="11">JCM 18303</strain>
    </source>
</reference>
<dbReference type="Gene3D" id="3.30.559.10">
    <property type="entry name" value="Chloramphenicol acetyltransferase-like domain"/>
    <property type="match status" value="1"/>
</dbReference>
<keyword evidence="6" id="KW-0597">Phosphoprotein</keyword>
<dbReference type="EMBL" id="BAABJP010000007">
    <property type="protein sequence ID" value="GAA5152476.1"/>
    <property type="molecule type" value="Genomic_DNA"/>
</dbReference>
<name>A0ABP9PUL2_9PSEU</name>
<feature type="domain" description="Carrier" evidence="9">
    <location>
        <begin position="1061"/>
        <end position="1137"/>
    </location>
</feature>